<gene>
    <name evidence="1" type="ORF">GCM10008013_34930</name>
</gene>
<evidence type="ECO:0000313" key="1">
    <source>
        <dbReference type="EMBL" id="GGH31298.1"/>
    </source>
</evidence>
<dbReference type="Pfam" id="PF00756">
    <property type="entry name" value="Esterase"/>
    <property type="match status" value="1"/>
</dbReference>
<dbReference type="EMBL" id="BMFT01000002">
    <property type="protein sequence ID" value="GGH31298.1"/>
    <property type="molecule type" value="Genomic_DNA"/>
</dbReference>
<dbReference type="PANTHER" id="PTHR48098:SF1">
    <property type="entry name" value="DIACYLGLYCEROL ACYLTRANSFERASE_MYCOLYLTRANSFERASE AG85A"/>
    <property type="match status" value="1"/>
</dbReference>
<sequence>MMKSYVVIFLFVVVMISGCGTIVHKDSLVQITPSKIDDIEISSRALNKNMRFAVYLPPDYDADQSYPVLYVLYGFGGNRNYIFNPMGLDQVADHLIHEGKITPLIIVSPDYGNSFAVDTVPGQGVKPSAVDEGNYEDYIMDEIVPYVDTHYSTEASRAGRYVGGFSMGGYAALYLGFTHSDLFSKVGGHSAAIWDYTAQDYFTDQRDWLYPTEELRNLRDPFRLAVNNNLEHVQVYLDAGESDGLAVVDEKLYTLLKNEGIPVAWHSNPGGHSTSYWMTHFEDYLTFYSGK</sequence>
<protein>
    <submittedName>
        <fullName evidence="1">Endo-1,4-beta-xylanase</fullName>
    </submittedName>
</protein>
<proteinExistence type="predicted"/>
<dbReference type="PANTHER" id="PTHR48098">
    <property type="entry name" value="ENTEROCHELIN ESTERASE-RELATED"/>
    <property type="match status" value="1"/>
</dbReference>
<keyword evidence="2" id="KW-1185">Reference proteome</keyword>
<dbReference type="SUPFAM" id="SSF53474">
    <property type="entry name" value="alpha/beta-Hydrolases"/>
    <property type="match status" value="1"/>
</dbReference>
<organism evidence="1 2">
    <name type="scientific">Paenibacillus segetis</name>
    <dbReference type="NCBI Taxonomy" id="1325360"/>
    <lineage>
        <taxon>Bacteria</taxon>
        <taxon>Bacillati</taxon>
        <taxon>Bacillota</taxon>
        <taxon>Bacilli</taxon>
        <taxon>Bacillales</taxon>
        <taxon>Paenibacillaceae</taxon>
        <taxon>Paenibacillus</taxon>
    </lineage>
</organism>
<evidence type="ECO:0000313" key="2">
    <source>
        <dbReference type="Proteomes" id="UP000659344"/>
    </source>
</evidence>
<accession>A0ABQ1YM40</accession>
<dbReference type="Gene3D" id="3.40.50.1820">
    <property type="entry name" value="alpha/beta hydrolase"/>
    <property type="match status" value="1"/>
</dbReference>
<dbReference type="RefSeq" id="WP_188541139.1">
    <property type="nucleotide sequence ID" value="NZ_BMFT01000002.1"/>
</dbReference>
<reference evidence="2" key="1">
    <citation type="journal article" date="2019" name="Int. J. Syst. Evol. Microbiol.">
        <title>The Global Catalogue of Microorganisms (GCM) 10K type strain sequencing project: providing services to taxonomists for standard genome sequencing and annotation.</title>
        <authorList>
            <consortium name="The Broad Institute Genomics Platform"/>
            <consortium name="The Broad Institute Genome Sequencing Center for Infectious Disease"/>
            <person name="Wu L."/>
            <person name="Ma J."/>
        </authorList>
    </citation>
    <scope>NUCLEOTIDE SEQUENCE [LARGE SCALE GENOMIC DNA]</scope>
    <source>
        <strain evidence="2">CGMCC 1.12769</strain>
    </source>
</reference>
<dbReference type="Proteomes" id="UP000659344">
    <property type="component" value="Unassembled WGS sequence"/>
</dbReference>
<name>A0ABQ1YM40_9BACL</name>
<dbReference type="InterPro" id="IPR000801">
    <property type="entry name" value="Esterase-like"/>
</dbReference>
<dbReference type="PROSITE" id="PS51257">
    <property type="entry name" value="PROKAR_LIPOPROTEIN"/>
    <property type="match status" value="1"/>
</dbReference>
<dbReference type="InterPro" id="IPR050583">
    <property type="entry name" value="Mycobacterial_A85_antigen"/>
</dbReference>
<comment type="caution">
    <text evidence="1">The sequence shown here is derived from an EMBL/GenBank/DDBJ whole genome shotgun (WGS) entry which is preliminary data.</text>
</comment>
<dbReference type="InterPro" id="IPR029058">
    <property type="entry name" value="AB_hydrolase_fold"/>
</dbReference>